<reference evidence="1 2" key="1">
    <citation type="journal article" date="2019" name="Nat. Ecol. Evol.">
        <title>Megaphylogeny resolves global patterns of mushroom evolution.</title>
        <authorList>
            <person name="Varga T."/>
            <person name="Krizsan K."/>
            <person name="Foldi C."/>
            <person name="Dima B."/>
            <person name="Sanchez-Garcia M."/>
            <person name="Sanchez-Ramirez S."/>
            <person name="Szollosi G.J."/>
            <person name="Szarkandi J.G."/>
            <person name="Papp V."/>
            <person name="Albert L."/>
            <person name="Andreopoulos W."/>
            <person name="Angelini C."/>
            <person name="Antonin V."/>
            <person name="Barry K.W."/>
            <person name="Bougher N.L."/>
            <person name="Buchanan P."/>
            <person name="Buyck B."/>
            <person name="Bense V."/>
            <person name="Catcheside P."/>
            <person name="Chovatia M."/>
            <person name="Cooper J."/>
            <person name="Damon W."/>
            <person name="Desjardin D."/>
            <person name="Finy P."/>
            <person name="Geml J."/>
            <person name="Haridas S."/>
            <person name="Hughes K."/>
            <person name="Justo A."/>
            <person name="Karasinski D."/>
            <person name="Kautmanova I."/>
            <person name="Kiss B."/>
            <person name="Kocsube S."/>
            <person name="Kotiranta H."/>
            <person name="LaButti K.M."/>
            <person name="Lechner B.E."/>
            <person name="Liimatainen K."/>
            <person name="Lipzen A."/>
            <person name="Lukacs Z."/>
            <person name="Mihaltcheva S."/>
            <person name="Morgado L.N."/>
            <person name="Niskanen T."/>
            <person name="Noordeloos M.E."/>
            <person name="Ohm R.A."/>
            <person name="Ortiz-Santana B."/>
            <person name="Ovrebo C."/>
            <person name="Racz N."/>
            <person name="Riley R."/>
            <person name="Savchenko A."/>
            <person name="Shiryaev A."/>
            <person name="Soop K."/>
            <person name="Spirin V."/>
            <person name="Szebenyi C."/>
            <person name="Tomsovsky M."/>
            <person name="Tulloss R.E."/>
            <person name="Uehling J."/>
            <person name="Grigoriev I.V."/>
            <person name="Vagvolgyi C."/>
            <person name="Papp T."/>
            <person name="Martin F.M."/>
            <person name="Miettinen O."/>
            <person name="Hibbett D.S."/>
            <person name="Nagy L.G."/>
        </authorList>
    </citation>
    <scope>NUCLEOTIDE SEQUENCE [LARGE SCALE GENOMIC DNA]</scope>
    <source>
        <strain evidence="1 2">NL-1719</strain>
    </source>
</reference>
<evidence type="ECO:0000313" key="1">
    <source>
        <dbReference type="EMBL" id="TFK76485.1"/>
    </source>
</evidence>
<keyword evidence="2" id="KW-1185">Reference proteome</keyword>
<protein>
    <submittedName>
        <fullName evidence="1">Sulfide-quinone oxidoreductase</fullName>
    </submittedName>
</protein>
<dbReference type="Proteomes" id="UP000308600">
    <property type="component" value="Unassembled WGS sequence"/>
</dbReference>
<organism evidence="1 2">
    <name type="scientific">Pluteus cervinus</name>
    <dbReference type="NCBI Taxonomy" id="181527"/>
    <lineage>
        <taxon>Eukaryota</taxon>
        <taxon>Fungi</taxon>
        <taxon>Dikarya</taxon>
        <taxon>Basidiomycota</taxon>
        <taxon>Agaricomycotina</taxon>
        <taxon>Agaricomycetes</taxon>
        <taxon>Agaricomycetidae</taxon>
        <taxon>Agaricales</taxon>
        <taxon>Pluteineae</taxon>
        <taxon>Pluteaceae</taxon>
        <taxon>Pluteus</taxon>
    </lineage>
</organism>
<name>A0ACD3BF24_9AGAR</name>
<sequence length="447" mass="48761">MLTNLSAASRVVRSLHSSTRLASSLSTKDTYKVLVIGGGTGGLSVANQVYNRFKAAGKSLNSSDVAIIDDAEYHFYQPGWTLVGAGLRPKTDFRRPLQSLVPPYVDLVQDQVNSFSPDTSSITTASGRTINYETLVVAAGLQINWNAIQGLSQALANPTSGVSSIYSYHTCDKAWDDIESLRSGNAIFTQPAGVIKCAGAPQKIMWMAWDRYRTTGRGDNIKVDFYSGMPTMFAVKKYSDALEALRVKRGVGGHFQHNLESINTQDHTATFKAVDGSTITKDYTLLHVTPPMGPLDFIKASPIADGAGWVQVDQATLQHVKPEYSNIFSLGDCSSLPTSKTAAAITAQAPVLTENLVSLMTSGKISPHARYDGYTSCPLLTGYGELMLAEFKYGLEPKETFSGLLDQGQSQKLFYYLKKDLFPSAYWNFMVKGKWYGTKGLSRPTFP</sequence>
<accession>A0ACD3BF24</accession>
<gene>
    <name evidence="1" type="ORF">BDN72DRAFT_954215</name>
</gene>
<dbReference type="EMBL" id="ML208260">
    <property type="protein sequence ID" value="TFK76485.1"/>
    <property type="molecule type" value="Genomic_DNA"/>
</dbReference>
<evidence type="ECO:0000313" key="2">
    <source>
        <dbReference type="Proteomes" id="UP000308600"/>
    </source>
</evidence>
<proteinExistence type="predicted"/>